<comment type="caution">
    <text evidence="3">The sequence shown here is derived from an EMBL/GenBank/DDBJ whole genome shotgun (WGS) entry which is preliminary data.</text>
</comment>
<feature type="transmembrane region" description="Helical" evidence="2">
    <location>
        <begin position="249"/>
        <end position="267"/>
    </location>
</feature>
<feature type="transmembrane region" description="Helical" evidence="2">
    <location>
        <begin position="151"/>
        <end position="172"/>
    </location>
</feature>
<organism evidence="3 4">
    <name type="scientific">Termitidicoccus mucosus</name>
    <dbReference type="NCBI Taxonomy" id="1184151"/>
    <lineage>
        <taxon>Bacteria</taxon>
        <taxon>Pseudomonadati</taxon>
        <taxon>Verrucomicrobiota</taxon>
        <taxon>Opitutia</taxon>
        <taxon>Opitutales</taxon>
        <taxon>Opitutaceae</taxon>
        <taxon>Termitidicoccus</taxon>
    </lineage>
</organism>
<gene>
    <name evidence="3" type="ORF">AW736_19875</name>
</gene>
<dbReference type="PANTHER" id="PTHR41710:SF2">
    <property type="entry name" value="GLYCOSYL TRANSFERASE FAMILY 39_83 DOMAIN-CONTAINING PROTEIN"/>
    <property type="match status" value="1"/>
</dbReference>
<feature type="transmembrane region" description="Helical" evidence="2">
    <location>
        <begin position="23"/>
        <end position="42"/>
    </location>
</feature>
<proteinExistence type="predicted"/>
<sequence length="572" mass="60898">MSNPAPATPAAATHAPARPPVRAGLLAASLTLFCVMGLAALLRLPHLDERPMHADEAVQAYIFADLLEHGKYRYDPAHYHGPLPHFINLPLMGALGVQELGALQPWQFRLQPALAGLLLVVLAAFCAQNQSRSSFPFSQKIEDGMAKTRSPVSAFWPAALLAACSPLLVYFSRMAIHETLLACLALAVPLAAARFLKTRRAGWLIVAGVALGGLHATKETWSIIAFSWAVAAVALGPRKIWRLLRETGAARLALAVVVALAVSFLLHSNFGRHPRGFADAWLTLFQYRTGGGHDKPWSYYLTDILAFRSAGRGWYGEGAILIFAALGAAGLMGRRRPRRRTTRSVAPDQSIGATKTAGIRFGGPAGPSGGGDAAAPSSPPASAAPALPSFLALSSVVQIAVYSIIGYKTPWLMLVPVAGLAPLAGCGLAWMTGRRPDGGPWRSLGVAASLLVLLFGVTPQLRDVTRARATDPALPVVYAPTLPGADVALSHAVASLKPGELAAVIGDDYWPVPWYFRARRDDTGYYEEFEAPGDLSPFALVVRCGYAPPPAAHPGDVLVELRPGYYARISHH</sequence>
<keyword evidence="2" id="KW-0472">Membrane</keyword>
<evidence type="ECO:0000313" key="4">
    <source>
        <dbReference type="Proteomes" id="UP000078486"/>
    </source>
</evidence>
<dbReference type="InterPro" id="IPR019962">
    <property type="entry name" value="CHP03663"/>
</dbReference>
<feature type="transmembrane region" description="Helical" evidence="2">
    <location>
        <begin position="411"/>
        <end position="431"/>
    </location>
</feature>
<dbReference type="AlphaFoldDB" id="A0A178IFK8"/>
<feature type="compositionally biased region" description="Gly residues" evidence="1">
    <location>
        <begin position="360"/>
        <end position="372"/>
    </location>
</feature>
<keyword evidence="2" id="KW-1133">Transmembrane helix</keyword>
<evidence type="ECO:0000313" key="3">
    <source>
        <dbReference type="EMBL" id="OAM87925.1"/>
    </source>
</evidence>
<evidence type="ECO:0000256" key="2">
    <source>
        <dbReference type="SAM" id="Phobius"/>
    </source>
</evidence>
<keyword evidence="4" id="KW-1185">Reference proteome</keyword>
<dbReference type="RefSeq" id="WP_068772067.1">
    <property type="nucleotide sequence ID" value="NZ_CP109796.1"/>
</dbReference>
<reference evidence="3 4" key="1">
    <citation type="submission" date="2016-01" db="EMBL/GenBank/DDBJ databases">
        <title>High potential of lignocellulose degradation of a new Verrucomicrobia species.</title>
        <authorList>
            <person name="Wang Y."/>
            <person name="Shi Y."/>
            <person name="Qiu Z."/>
            <person name="Liu S."/>
            <person name="Yang H."/>
        </authorList>
    </citation>
    <scope>NUCLEOTIDE SEQUENCE [LARGE SCALE GENOMIC DNA]</scope>
    <source>
        <strain evidence="3 4">TSB47</strain>
    </source>
</reference>
<evidence type="ECO:0000256" key="1">
    <source>
        <dbReference type="SAM" id="MobiDB-lite"/>
    </source>
</evidence>
<feature type="transmembrane region" description="Helical" evidence="2">
    <location>
        <begin position="179"/>
        <end position="196"/>
    </location>
</feature>
<evidence type="ECO:0008006" key="5">
    <source>
        <dbReference type="Google" id="ProtNLM"/>
    </source>
</evidence>
<feature type="transmembrane region" description="Helical" evidence="2">
    <location>
        <begin position="314"/>
        <end position="333"/>
    </location>
</feature>
<feature type="transmembrane region" description="Helical" evidence="2">
    <location>
        <begin position="443"/>
        <end position="461"/>
    </location>
</feature>
<dbReference type="STRING" id="1184151.AW736_19875"/>
<protein>
    <recommendedName>
        <fullName evidence="5">Glycosyltransferase RgtA/B/C/D-like domain-containing protein</fullName>
    </recommendedName>
</protein>
<name>A0A178IFK8_9BACT</name>
<dbReference type="OrthoDB" id="9792771at2"/>
<keyword evidence="2" id="KW-0812">Transmembrane</keyword>
<feature type="region of interest" description="Disordered" evidence="1">
    <location>
        <begin position="355"/>
        <end position="378"/>
    </location>
</feature>
<accession>A0A178IFK8</accession>
<dbReference type="Proteomes" id="UP000078486">
    <property type="component" value="Unassembled WGS sequence"/>
</dbReference>
<dbReference type="PANTHER" id="PTHR41710">
    <property type="entry name" value="GLYCOSYL TRANSFERASE, FAMILY 39"/>
    <property type="match status" value="1"/>
</dbReference>
<dbReference type="EMBL" id="LRRQ01000153">
    <property type="protein sequence ID" value="OAM87925.1"/>
    <property type="molecule type" value="Genomic_DNA"/>
</dbReference>